<keyword evidence="1" id="KW-1133">Transmembrane helix</keyword>
<keyword evidence="1" id="KW-0472">Membrane</keyword>
<reference evidence="2" key="1">
    <citation type="submission" date="2019-04" db="EMBL/GenBank/DDBJ databases">
        <title>An insight into the mialome of Ixodes scapularis.</title>
        <authorList>
            <person name="Ribeiro J.M."/>
            <person name="Mather T.N."/>
            <person name="Karim S."/>
        </authorList>
    </citation>
    <scope>NUCLEOTIDE SEQUENCE</scope>
</reference>
<evidence type="ECO:0000313" key="2">
    <source>
        <dbReference type="EMBL" id="MOY35431.1"/>
    </source>
</evidence>
<dbReference type="EMBL" id="GHJT01001460">
    <property type="protein sequence ID" value="MOY35431.1"/>
    <property type="molecule type" value="Transcribed_RNA"/>
</dbReference>
<keyword evidence="1" id="KW-0812">Transmembrane</keyword>
<dbReference type="AlphaFoldDB" id="A0A4D5RFR6"/>
<accession>A0A4D5RFR6</accession>
<proteinExistence type="predicted"/>
<feature type="transmembrane region" description="Helical" evidence="1">
    <location>
        <begin position="15"/>
        <end position="33"/>
    </location>
</feature>
<organism evidence="2">
    <name type="scientific">Ixodes scapularis</name>
    <name type="common">Black-legged tick</name>
    <name type="synonym">Deer tick</name>
    <dbReference type="NCBI Taxonomy" id="6945"/>
    <lineage>
        <taxon>Eukaryota</taxon>
        <taxon>Metazoa</taxon>
        <taxon>Ecdysozoa</taxon>
        <taxon>Arthropoda</taxon>
        <taxon>Chelicerata</taxon>
        <taxon>Arachnida</taxon>
        <taxon>Acari</taxon>
        <taxon>Parasitiformes</taxon>
        <taxon>Ixodida</taxon>
        <taxon>Ixodoidea</taxon>
        <taxon>Ixodidae</taxon>
        <taxon>Ixodinae</taxon>
        <taxon>Ixodes</taxon>
    </lineage>
</organism>
<name>A0A4D5RFR6_IXOSC</name>
<sequence>MTHVLNGAKGYSFSFRVYLFLLAWATYGGFPLSHTKMEEVLFLFLTLWYYSSLESQCTSLNLLLGSLWAKVPSRFGSVFLVLEVSALLRYFRHFTRWSLTTTSWLCACSTCSRPCKASFPGLIVTPNGATKPATTTTWKIRRWNTPPTSRRQQSSTFKSTS</sequence>
<protein>
    <submittedName>
        <fullName evidence="2">Putative secreted protein</fullName>
    </submittedName>
</protein>
<evidence type="ECO:0000256" key="1">
    <source>
        <dbReference type="SAM" id="Phobius"/>
    </source>
</evidence>